<evidence type="ECO:0000313" key="2">
    <source>
        <dbReference type="EMBL" id="OGM05723.1"/>
    </source>
</evidence>
<dbReference type="Proteomes" id="UP000178812">
    <property type="component" value="Unassembled WGS sequence"/>
</dbReference>
<evidence type="ECO:0000313" key="3">
    <source>
        <dbReference type="Proteomes" id="UP000178812"/>
    </source>
</evidence>
<protein>
    <recommendedName>
        <fullName evidence="1">DprA winged helix domain-containing protein</fullName>
    </recommendedName>
</protein>
<comment type="caution">
    <text evidence="2">The sequence shown here is derived from an EMBL/GenBank/DDBJ whole genome shotgun (WGS) entry which is preliminary data.</text>
</comment>
<evidence type="ECO:0000259" key="1">
    <source>
        <dbReference type="Pfam" id="PF17782"/>
    </source>
</evidence>
<dbReference type="InterPro" id="IPR041614">
    <property type="entry name" value="DprA_WH"/>
</dbReference>
<feature type="domain" description="DprA winged helix" evidence="1">
    <location>
        <begin position="6"/>
        <end position="58"/>
    </location>
</feature>
<accession>A0A1F7WSC5</accession>
<dbReference type="InterPro" id="IPR036388">
    <property type="entry name" value="WH-like_DNA-bd_sf"/>
</dbReference>
<dbReference type="InterPro" id="IPR036390">
    <property type="entry name" value="WH_DNA-bd_sf"/>
</dbReference>
<dbReference type="EMBL" id="MGFM01000025">
    <property type="protein sequence ID" value="OGM05723.1"/>
    <property type="molecule type" value="Genomic_DNA"/>
</dbReference>
<dbReference type="Gene3D" id="1.10.10.10">
    <property type="entry name" value="Winged helix-like DNA-binding domain superfamily/Winged helix DNA-binding domain"/>
    <property type="match status" value="1"/>
</dbReference>
<proteinExistence type="predicted"/>
<dbReference type="AlphaFoldDB" id="A0A1F7WSC5"/>
<gene>
    <name evidence="2" type="ORF">A2125_01035</name>
</gene>
<organism evidence="2 3">
    <name type="scientific">Candidatus Woesebacteria bacterium GWB1_43_5</name>
    <dbReference type="NCBI Taxonomy" id="1802474"/>
    <lineage>
        <taxon>Bacteria</taxon>
        <taxon>Candidatus Woeseibacteriota</taxon>
    </lineage>
</organism>
<reference evidence="2 3" key="1">
    <citation type="journal article" date="2016" name="Nat. Commun.">
        <title>Thousands of microbial genomes shed light on interconnected biogeochemical processes in an aquifer system.</title>
        <authorList>
            <person name="Anantharaman K."/>
            <person name="Brown C.T."/>
            <person name="Hug L.A."/>
            <person name="Sharon I."/>
            <person name="Castelle C.J."/>
            <person name="Probst A.J."/>
            <person name="Thomas B.C."/>
            <person name="Singh A."/>
            <person name="Wilkins M.J."/>
            <person name="Karaoz U."/>
            <person name="Brodie E.L."/>
            <person name="Williams K.H."/>
            <person name="Hubbard S.S."/>
            <person name="Banfield J.F."/>
        </authorList>
    </citation>
    <scope>NUCLEOTIDE SEQUENCE [LARGE SCALE GENOMIC DNA]</scope>
</reference>
<sequence>MEKVMPTSEEEKKLLAALDTQPLHLDEIVRATAIDTGTVSARLTMMEIKGLVKNIGGGVYKKT</sequence>
<name>A0A1F7WSC5_9BACT</name>
<dbReference type="Pfam" id="PF17782">
    <property type="entry name" value="WHD_DprA"/>
    <property type="match status" value="1"/>
</dbReference>
<dbReference type="SUPFAM" id="SSF46785">
    <property type="entry name" value="Winged helix' DNA-binding domain"/>
    <property type="match status" value="1"/>
</dbReference>